<dbReference type="PANTHER" id="PTHR36927">
    <property type="entry name" value="BLR4337 PROTEIN"/>
    <property type="match status" value="1"/>
</dbReference>
<organism evidence="4 5">
    <name type="scientific">Xylaria hypoxylon</name>
    <dbReference type="NCBI Taxonomy" id="37992"/>
    <lineage>
        <taxon>Eukaryota</taxon>
        <taxon>Fungi</taxon>
        <taxon>Dikarya</taxon>
        <taxon>Ascomycota</taxon>
        <taxon>Pezizomycotina</taxon>
        <taxon>Sordariomycetes</taxon>
        <taxon>Xylariomycetidae</taxon>
        <taxon>Xylariales</taxon>
        <taxon>Xylariaceae</taxon>
        <taxon>Xylaria</taxon>
    </lineage>
</organism>
<name>A0A4Z0YKD5_9PEZI</name>
<accession>A0A4Z0YKD5</accession>
<dbReference type="Pfam" id="PF01757">
    <property type="entry name" value="Acyl_transf_3"/>
    <property type="match status" value="1"/>
</dbReference>
<dbReference type="AlphaFoldDB" id="A0A4Z0YKD5"/>
<dbReference type="Proteomes" id="UP000297716">
    <property type="component" value="Unassembled WGS sequence"/>
</dbReference>
<dbReference type="PANTHER" id="PTHR36927:SF4">
    <property type="entry name" value="BLR5718 PROTEIN"/>
    <property type="match status" value="1"/>
</dbReference>
<keyword evidence="5" id="KW-1185">Reference proteome</keyword>
<feature type="transmembrane region" description="Helical" evidence="2">
    <location>
        <begin position="21"/>
        <end position="37"/>
    </location>
</feature>
<gene>
    <name evidence="4" type="ORF">E0Z10_g9072</name>
</gene>
<feature type="compositionally biased region" description="Polar residues" evidence="1">
    <location>
        <begin position="183"/>
        <end position="192"/>
    </location>
</feature>
<comment type="caution">
    <text evidence="4">The sequence shown here is derived from an EMBL/GenBank/DDBJ whole genome shotgun (WGS) entry which is preliminary data.</text>
</comment>
<evidence type="ECO:0000313" key="4">
    <source>
        <dbReference type="EMBL" id="TGJ79695.1"/>
    </source>
</evidence>
<dbReference type="InterPro" id="IPR050623">
    <property type="entry name" value="Glucan_succinyl_AcylTrfase"/>
</dbReference>
<proteinExistence type="predicted"/>
<reference evidence="4 5" key="1">
    <citation type="submission" date="2019-03" db="EMBL/GenBank/DDBJ databases">
        <title>Draft genome sequence of Xylaria hypoxylon DSM 108379, a ubiquitous saprotrophic-parasitic fungi on hardwood.</title>
        <authorList>
            <person name="Buettner E."/>
            <person name="Leonhardt S."/>
            <person name="Gebauer A.M."/>
            <person name="Liers C."/>
            <person name="Hofrichter M."/>
            <person name="Kellner H."/>
        </authorList>
    </citation>
    <scope>NUCLEOTIDE SEQUENCE [LARGE SCALE GENOMIC DNA]</scope>
    <source>
        <strain evidence="4 5">DSM 108379</strain>
    </source>
</reference>
<feature type="domain" description="Acyltransferase 3" evidence="3">
    <location>
        <begin position="14"/>
        <end position="170"/>
    </location>
</feature>
<feature type="transmembrane region" description="Helical" evidence="2">
    <location>
        <begin position="57"/>
        <end position="75"/>
    </location>
</feature>
<dbReference type="GO" id="GO:0016747">
    <property type="term" value="F:acyltransferase activity, transferring groups other than amino-acyl groups"/>
    <property type="evidence" value="ECO:0007669"/>
    <property type="project" value="InterPro"/>
</dbReference>
<dbReference type="InterPro" id="IPR002656">
    <property type="entry name" value="Acyl_transf_3_dom"/>
</dbReference>
<feature type="transmembrane region" description="Helical" evidence="2">
    <location>
        <begin position="96"/>
        <end position="118"/>
    </location>
</feature>
<evidence type="ECO:0000259" key="3">
    <source>
        <dbReference type="Pfam" id="PF01757"/>
    </source>
</evidence>
<evidence type="ECO:0000256" key="2">
    <source>
        <dbReference type="SAM" id="Phobius"/>
    </source>
</evidence>
<dbReference type="EMBL" id="SKBN01000268">
    <property type="protein sequence ID" value="TGJ79695.1"/>
    <property type="molecule type" value="Genomic_DNA"/>
</dbReference>
<evidence type="ECO:0000256" key="1">
    <source>
        <dbReference type="SAM" id="MobiDB-lite"/>
    </source>
</evidence>
<sequence>MTGTSNNIITFRRHDLDNLKTFLAGLVVLHHTTIPYGGSPESYLRSVVVHGPSPALLAFKSVNQSFFMGTYFWISGRMTAHSLAKLAPESLIGRKLLHLGIPTAFYTLFIIPAVRAVALPSWDLATIRQDVLQYWGSLGGVTGNAWYTATLLVLDVLAAIIVMARHSSRNLSSDVKSRDRKTTAASSNTRYSSDNRRLTFPPAPLVEKWAWLPVALVSFLIRTRLPGFPGGRAWTPLNLHLSFLPQYV</sequence>
<feature type="non-terminal residue" evidence="4">
    <location>
        <position position="248"/>
    </location>
</feature>
<keyword evidence="2" id="KW-0812">Transmembrane</keyword>
<dbReference type="OrthoDB" id="4141464at2759"/>
<feature type="transmembrane region" description="Helical" evidence="2">
    <location>
        <begin position="145"/>
        <end position="164"/>
    </location>
</feature>
<keyword evidence="2" id="KW-1133">Transmembrane helix</keyword>
<evidence type="ECO:0000313" key="5">
    <source>
        <dbReference type="Proteomes" id="UP000297716"/>
    </source>
</evidence>
<keyword evidence="2" id="KW-0472">Membrane</keyword>
<feature type="region of interest" description="Disordered" evidence="1">
    <location>
        <begin position="173"/>
        <end position="195"/>
    </location>
</feature>
<protein>
    <recommendedName>
        <fullName evidence="3">Acyltransferase 3 domain-containing protein</fullName>
    </recommendedName>
</protein>